<feature type="compositionally biased region" description="Acidic residues" evidence="1">
    <location>
        <begin position="36"/>
        <end position="48"/>
    </location>
</feature>
<organism evidence="3 4">
    <name type="scientific">Pleurostoma richardsiae</name>
    <dbReference type="NCBI Taxonomy" id="41990"/>
    <lineage>
        <taxon>Eukaryota</taxon>
        <taxon>Fungi</taxon>
        <taxon>Dikarya</taxon>
        <taxon>Ascomycota</taxon>
        <taxon>Pezizomycotina</taxon>
        <taxon>Sordariomycetes</taxon>
        <taxon>Sordariomycetidae</taxon>
        <taxon>Calosphaeriales</taxon>
        <taxon>Pleurostomataceae</taxon>
        <taxon>Pleurostoma</taxon>
    </lineage>
</organism>
<feature type="region of interest" description="Disordered" evidence="1">
    <location>
        <begin position="179"/>
        <end position="198"/>
    </location>
</feature>
<keyword evidence="2" id="KW-0812">Transmembrane</keyword>
<dbReference type="InterPro" id="IPR021822">
    <property type="entry name" value="DUF3405"/>
</dbReference>
<comment type="caution">
    <text evidence="3">The sequence shown here is derived from an EMBL/GenBank/DDBJ whole genome shotgun (WGS) entry which is preliminary data.</text>
</comment>
<dbReference type="PANTHER" id="PTHR36205:SF1">
    <property type="entry name" value="MAJOR FACILITATOR SUPERFAMILY TRANSPORTER"/>
    <property type="match status" value="1"/>
</dbReference>
<name>A0AA38RMW7_9PEZI</name>
<feature type="compositionally biased region" description="Low complexity" evidence="1">
    <location>
        <begin position="49"/>
        <end position="66"/>
    </location>
</feature>
<evidence type="ECO:0000313" key="4">
    <source>
        <dbReference type="Proteomes" id="UP001174694"/>
    </source>
</evidence>
<keyword evidence="4" id="KW-1185">Reference proteome</keyword>
<feature type="region of interest" description="Disordered" evidence="1">
    <location>
        <begin position="364"/>
        <end position="385"/>
    </location>
</feature>
<dbReference type="EMBL" id="JANBVO010000023">
    <property type="protein sequence ID" value="KAJ9142068.1"/>
    <property type="molecule type" value="Genomic_DNA"/>
</dbReference>
<accession>A0AA38RMW7</accession>
<feature type="compositionally biased region" description="Basic and acidic residues" evidence="1">
    <location>
        <begin position="179"/>
        <end position="193"/>
    </location>
</feature>
<feature type="region of interest" description="Disordered" evidence="1">
    <location>
        <begin position="20"/>
        <end position="76"/>
    </location>
</feature>
<feature type="transmembrane region" description="Helical" evidence="2">
    <location>
        <begin position="94"/>
        <end position="114"/>
    </location>
</feature>
<dbReference type="AlphaFoldDB" id="A0AA38RMW7"/>
<keyword evidence="2" id="KW-0472">Membrane</keyword>
<dbReference type="PANTHER" id="PTHR36205">
    <property type="entry name" value="CHROMOSOME 19, WHOLE GENOME SHOTGUN SEQUENCE"/>
    <property type="match status" value="1"/>
</dbReference>
<sequence>MGIFSLGLLRPRSQRQAKLPLYEKISRKRASHADDSSSEDDETDEDTDYSSASSPSSRQTSSSLSSGAAMLPRSPFKLSRRPGRPFLYRLPNKIIRYLCVGLVTTIVIFIFSLARASIAENRRIRNGDVNKAPPPPPPWESFEFLTRYYGGVRTLIPLGDNVSQYPRPEDELPFNISEVRPDHVSPNGEKQKIESTVPPSKAFATEYPGTALAAARDQVNECFIDEHNTIRVPLIRYLEGRPAGFPRNVLGSYELLSLPEDICFERYGRYGPYGFGYSVRNGGLGIGEHGENEGSESVWEETRRVDYRKIDWAEVQRRCYRSNADRFKPTEPRPVAPYGFYINEEPEIATLVARDEIMPSIEEAPSADDSQPMVKSSHPAPKQNGDLPRTAIVVRVWDEFFFHEEDVMNLRSLITEAALASGARYDVHLLVQVRDDAKYPVWADDETYRQRIKDTIPEEFQGLATLWSVTQMLSLYQGIHDLYTRGPDLPVHGSYRGLQMAMQYFAYKHPEYDHFWQWEMDIRYIGHYYDLFTKLENWARDQPRKGLWERNTRFYLPDVHGTWEDFKQMARVQSEMGTPGPDTMWSGVKGGKAPQEITKGDEVIWGPKRPADEKDWLEPDNDPVPPTTYEHDKYQWGVGEEADFITLNPMFDPEGTTWLLADDITGYNETAEGGKPPRRAQIITASRMSRRLLLSMHRETAFKKHHAFPEMWPATVALHHGYKAVFVPHPIYVDREWPTEYMARVYNAGKNGATGGSRNSVFGQREHNLRGLSWFYNSGFAPNLYRRWLGLKVNNDGGEEFELTPDMSKNDSNVGLMRGGEGRMCLPPMLVHPVKNVELPVEANNIEEVEVPESDPAA</sequence>
<reference evidence="3" key="1">
    <citation type="submission" date="2022-07" db="EMBL/GenBank/DDBJ databases">
        <title>Fungi with potential for degradation of polypropylene.</title>
        <authorList>
            <person name="Gostincar C."/>
        </authorList>
    </citation>
    <scope>NUCLEOTIDE SEQUENCE</scope>
    <source>
        <strain evidence="3">EXF-13308</strain>
    </source>
</reference>
<evidence type="ECO:0000256" key="1">
    <source>
        <dbReference type="SAM" id="MobiDB-lite"/>
    </source>
</evidence>
<gene>
    <name evidence="3" type="ORF">NKR23_g7415</name>
</gene>
<evidence type="ECO:0000256" key="2">
    <source>
        <dbReference type="SAM" id="Phobius"/>
    </source>
</evidence>
<protein>
    <submittedName>
        <fullName evidence="3">DUF3405 domain-containing protein</fullName>
    </submittedName>
</protein>
<dbReference type="Pfam" id="PF11885">
    <property type="entry name" value="DUF3405"/>
    <property type="match status" value="1"/>
</dbReference>
<dbReference type="Proteomes" id="UP001174694">
    <property type="component" value="Unassembled WGS sequence"/>
</dbReference>
<keyword evidence="2" id="KW-1133">Transmembrane helix</keyword>
<evidence type="ECO:0000313" key="3">
    <source>
        <dbReference type="EMBL" id="KAJ9142068.1"/>
    </source>
</evidence>
<proteinExistence type="predicted"/>